<dbReference type="AlphaFoldDB" id="A0A2G1QT27"/>
<evidence type="ECO:0000313" key="1">
    <source>
        <dbReference type="EMBL" id="PHP68368.1"/>
    </source>
</evidence>
<name>A0A2G1QT27_9HYPH</name>
<comment type="caution">
    <text evidence="1">The sequence shown here is derived from an EMBL/GenBank/DDBJ whole genome shotgun (WGS) entry which is preliminary data.</text>
</comment>
<dbReference type="InterPro" id="IPR035220">
    <property type="entry name" value="DUF5330"/>
</dbReference>
<keyword evidence="2" id="KW-1185">Reference proteome</keyword>
<reference evidence="1 2" key="1">
    <citation type="submission" date="2017-10" db="EMBL/GenBank/DDBJ databases">
        <title>Sedimentibacterium mangrovi gen. nov., sp. nov., a novel member of family Phyllobacteriacea isolated from mangrove sediment.</title>
        <authorList>
            <person name="Liao H."/>
            <person name="Tian Y."/>
        </authorList>
    </citation>
    <scope>NUCLEOTIDE SEQUENCE [LARGE SCALE GENOMIC DNA]</scope>
    <source>
        <strain evidence="1 2">X9-2-2</strain>
    </source>
</reference>
<dbReference type="OrthoDB" id="7923950at2"/>
<gene>
    <name evidence="1" type="ORF">CSC94_06915</name>
</gene>
<dbReference type="Pfam" id="PF17264">
    <property type="entry name" value="DUF5330"/>
    <property type="match status" value="1"/>
</dbReference>
<protein>
    <submittedName>
        <fullName evidence="1">Uncharacterized protein</fullName>
    </submittedName>
</protein>
<evidence type="ECO:0000313" key="2">
    <source>
        <dbReference type="Proteomes" id="UP000221168"/>
    </source>
</evidence>
<dbReference type="Proteomes" id="UP000221168">
    <property type="component" value="Unassembled WGS sequence"/>
</dbReference>
<sequence>MFTLLRLAFWGSLLLLVVPINSDGSLKAVDLISPVEAASTVRDVVTDLSQICDRNPDMCDRGRTIAVTLGERARTVARAAYDAMEDRGTVPDRDIQTGGIEK</sequence>
<accession>A0A2G1QT27</accession>
<proteinExistence type="predicted"/>
<dbReference type="EMBL" id="PDVP01000002">
    <property type="protein sequence ID" value="PHP68368.1"/>
    <property type="molecule type" value="Genomic_DNA"/>
</dbReference>
<dbReference type="RefSeq" id="WP_099305178.1">
    <property type="nucleotide sequence ID" value="NZ_PDVP01000002.1"/>
</dbReference>
<organism evidence="1 2">
    <name type="scientific">Zhengella mangrovi</name>
    <dbReference type="NCBI Taxonomy" id="1982044"/>
    <lineage>
        <taxon>Bacteria</taxon>
        <taxon>Pseudomonadati</taxon>
        <taxon>Pseudomonadota</taxon>
        <taxon>Alphaproteobacteria</taxon>
        <taxon>Hyphomicrobiales</taxon>
        <taxon>Notoacmeibacteraceae</taxon>
        <taxon>Zhengella</taxon>
    </lineage>
</organism>